<keyword evidence="3" id="KW-1185">Reference proteome</keyword>
<feature type="transmembrane region" description="Helical" evidence="1">
    <location>
        <begin position="86"/>
        <end position="111"/>
    </location>
</feature>
<gene>
    <name evidence="2" type="ORF">AA23TX_09283</name>
</gene>
<feature type="transmembrane region" description="Helical" evidence="1">
    <location>
        <begin position="12"/>
        <end position="34"/>
    </location>
</feature>
<keyword evidence="1" id="KW-0472">Membrane</keyword>
<dbReference type="AlphaFoldDB" id="A0A6I8M3N2"/>
<evidence type="ECO:0000256" key="1">
    <source>
        <dbReference type="SAM" id="Phobius"/>
    </source>
</evidence>
<feature type="transmembrane region" description="Helical" evidence="1">
    <location>
        <begin position="131"/>
        <end position="156"/>
    </location>
</feature>
<sequence>MAARFRSSCLSLGVVSVAGGVLVGFGISIGGVLLPGRSGAMLVSTVATGVSLGLFVLVSGVTMTLARGWVTTLPQGHLLDRRKSALALYPLGVPAGAGLFASSIFYVTFTARFTWSAEEVTRTVHLVTPGIAAYLFLPAIAVVLCMVNLVVGWPLFRPSQRTIQRYAR</sequence>
<name>A0A6I8M3N2_9PSEU</name>
<proteinExistence type="predicted"/>
<evidence type="ECO:0000313" key="3">
    <source>
        <dbReference type="Proteomes" id="UP000399805"/>
    </source>
</evidence>
<dbReference type="EMBL" id="CABVGP010000003">
    <property type="protein sequence ID" value="VVJ24414.1"/>
    <property type="molecule type" value="Genomic_DNA"/>
</dbReference>
<feature type="transmembrane region" description="Helical" evidence="1">
    <location>
        <begin position="40"/>
        <end position="65"/>
    </location>
</feature>
<keyword evidence="1" id="KW-1133">Transmembrane helix</keyword>
<dbReference type="Proteomes" id="UP000399805">
    <property type="component" value="Unassembled WGS sequence"/>
</dbReference>
<accession>A0A6I8M3N2</accession>
<protein>
    <submittedName>
        <fullName evidence="2">Uncharacterized protein</fullName>
    </submittedName>
</protein>
<keyword evidence="1" id="KW-0812">Transmembrane</keyword>
<organism evidence="2 3">
    <name type="scientific">Amycolatopsis camponoti</name>
    <dbReference type="NCBI Taxonomy" id="2606593"/>
    <lineage>
        <taxon>Bacteria</taxon>
        <taxon>Bacillati</taxon>
        <taxon>Actinomycetota</taxon>
        <taxon>Actinomycetes</taxon>
        <taxon>Pseudonocardiales</taxon>
        <taxon>Pseudonocardiaceae</taxon>
        <taxon>Amycolatopsis</taxon>
    </lineage>
</organism>
<reference evidence="2 3" key="1">
    <citation type="submission" date="2019-09" db="EMBL/GenBank/DDBJ databases">
        <authorList>
            <person name="Leyn A S."/>
        </authorList>
    </citation>
    <scope>NUCLEOTIDE SEQUENCE [LARGE SCALE GENOMIC DNA]</scope>
    <source>
        <strain evidence="2">AA231_1</strain>
    </source>
</reference>
<evidence type="ECO:0000313" key="2">
    <source>
        <dbReference type="EMBL" id="VVJ24414.1"/>
    </source>
</evidence>
<dbReference type="RefSeq" id="WP_155549032.1">
    <property type="nucleotide sequence ID" value="NZ_CABVGP010000003.1"/>
</dbReference>